<dbReference type="PANTHER" id="PTHR30024">
    <property type="entry name" value="ALIPHATIC SULFONATES-BINDING PROTEIN-RELATED"/>
    <property type="match status" value="1"/>
</dbReference>
<evidence type="ECO:0000259" key="2">
    <source>
        <dbReference type="Pfam" id="PF09084"/>
    </source>
</evidence>
<evidence type="ECO:0000256" key="1">
    <source>
        <dbReference type="SAM" id="SignalP"/>
    </source>
</evidence>
<dbReference type="Proteomes" id="UP000758022">
    <property type="component" value="Unassembled WGS sequence"/>
</dbReference>
<dbReference type="SUPFAM" id="SSF53850">
    <property type="entry name" value="Periplasmic binding protein-like II"/>
    <property type="match status" value="1"/>
</dbReference>
<comment type="caution">
    <text evidence="3">The sequence shown here is derived from an EMBL/GenBank/DDBJ whole genome shotgun (WGS) entry which is preliminary data.</text>
</comment>
<evidence type="ECO:0000313" key="3">
    <source>
        <dbReference type="EMBL" id="MBY3064550.1"/>
    </source>
</evidence>
<dbReference type="InterPro" id="IPR015168">
    <property type="entry name" value="SsuA/THI5"/>
</dbReference>
<feature type="domain" description="SsuA/THI5-like" evidence="2">
    <location>
        <begin position="47"/>
        <end position="253"/>
    </location>
</feature>
<evidence type="ECO:0000313" key="4">
    <source>
        <dbReference type="Proteomes" id="UP000758022"/>
    </source>
</evidence>
<feature type="chain" id="PRO_5044248500" evidence="1">
    <location>
        <begin position="28"/>
        <end position="357"/>
    </location>
</feature>
<organism evidence="3 4">
    <name type="scientific">Rhizobium laguerreae</name>
    <dbReference type="NCBI Taxonomy" id="1076926"/>
    <lineage>
        <taxon>Bacteria</taxon>
        <taxon>Pseudomonadati</taxon>
        <taxon>Pseudomonadota</taxon>
        <taxon>Alphaproteobacteria</taxon>
        <taxon>Hyphomicrobiales</taxon>
        <taxon>Rhizobiaceae</taxon>
        <taxon>Rhizobium/Agrobacterium group</taxon>
        <taxon>Rhizobium</taxon>
    </lineage>
</organism>
<keyword evidence="1" id="KW-0732">Signal</keyword>
<name>A0AB35FD93_9HYPH</name>
<proteinExistence type="predicted"/>
<protein>
    <submittedName>
        <fullName evidence="3">ABC transporter substrate-binding protein</fullName>
    </submittedName>
</protein>
<dbReference type="EMBL" id="JAAXQQ010000004">
    <property type="protein sequence ID" value="MBY3064550.1"/>
    <property type="molecule type" value="Genomic_DNA"/>
</dbReference>
<dbReference type="RefSeq" id="WP_221979015.1">
    <property type="nucleotide sequence ID" value="NZ_JAAXQQ010000004.1"/>
</dbReference>
<dbReference type="AlphaFoldDB" id="A0AB35FD93"/>
<dbReference type="Gene3D" id="3.40.190.10">
    <property type="entry name" value="Periplasmic binding protein-like II"/>
    <property type="match status" value="2"/>
</dbReference>
<dbReference type="Pfam" id="PF09084">
    <property type="entry name" value="NMT1"/>
    <property type="match status" value="1"/>
</dbReference>
<accession>A0AB35FD93</accession>
<reference evidence="3" key="1">
    <citation type="submission" date="2020-04" db="EMBL/GenBank/DDBJ databases">
        <title>Global-level population genomics supports evidence of horizontal gene transfer on evolution of Rhizobia in Lentils.</title>
        <authorList>
            <person name="Gai Y."/>
            <person name="Cook D."/>
            <person name="Riely B."/>
        </authorList>
    </citation>
    <scope>NUCLEOTIDE SEQUENCE</scope>
    <source>
        <strain evidence="3">TLR9</strain>
    </source>
</reference>
<sequence length="357" mass="38597">MTISKTLMSVGLISALAAGLTSTHAFAQEKKLTFSLSDQMRVSYYWLYLPEILGYWKKEGLSVDVQSVGGSLEALQQVMAGNADFGQMGALSVVQASAKGMPMQIAMMNGTFQWKLAVLADSAIKSVGDLKGKSIGVFSASTNGNDFLKAYLKKEKLNPDSDVTLLPVGFGASALEALRKGEVAALYYWPSAFISYEGQGLAFRYFQSPEWSHYADYSVAGLKKKIDADPKSSEGMVRAMVKATVFADANPDCAVKMFWKAHPDAKPTGVDDATALLKDTNMLLAQLHEGNSKSENIGIVTPDNLKSLQDFMLDAKLVEKTTEPQKMVVADGDASFFTRVNDFDKAAIVADAKACKL</sequence>
<feature type="signal peptide" evidence="1">
    <location>
        <begin position="1"/>
        <end position="27"/>
    </location>
</feature>
<gene>
    <name evidence="3" type="ORF">HFO74_14070</name>
</gene>